<evidence type="ECO:0000313" key="1">
    <source>
        <dbReference type="EMBL" id="KAF9063888.1"/>
    </source>
</evidence>
<accession>A0A9P5U3M9</accession>
<protein>
    <submittedName>
        <fullName evidence="1">Uncharacterized protein</fullName>
    </submittedName>
</protein>
<proteinExistence type="predicted"/>
<dbReference type="OrthoDB" id="2750929at2759"/>
<dbReference type="Proteomes" id="UP000772434">
    <property type="component" value="Unassembled WGS sequence"/>
</dbReference>
<organism evidence="1 2">
    <name type="scientific">Rhodocollybia butyracea</name>
    <dbReference type="NCBI Taxonomy" id="206335"/>
    <lineage>
        <taxon>Eukaryota</taxon>
        <taxon>Fungi</taxon>
        <taxon>Dikarya</taxon>
        <taxon>Basidiomycota</taxon>
        <taxon>Agaricomycotina</taxon>
        <taxon>Agaricomycetes</taxon>
        <taxon>Agaricomycetidae</taxon>
        <taxon>Agaricales</taxon>
        <taxon>Marasmiineae</taxon>
        <taxon>Omphalotaceae</taxon>
        <taxon>Rhodocollybia</taxon>
    </lineage>
</organism>
<reference evidence="1" key="1">
    <citation type="submission" date="2020-11" db="EMBL/GenBank/DDBJ databases">
        <authorList>
            <consortium name="DOE Joint Genome Institute"/>
            <person name="Ahrendt S."/>
            <person name="Riley R."/>
            <person name="Andreopoulos W."/>
            <person name="Labutti K."/>
            <person name="Pangilinan J."/>
            <person name="Ruiz-Duenas F.J."/>
            <person name="Barrasa J.M."/>
            <person name="Sanchez-Garcia M."/>
            <person name="Camarero S."/>
            <person name="Miyauchi S."/>
            <person name="Serrano A."/>
            <person name="Linde D."/>
            <person name="Babiker R."/>
            <person name="Drula E."/>
            <person name="Ayuso-Fernandez I."/>
            <person name="Pacheco R."/>
            <person name="Padilla G."/>
            <person name="Ferreira P."/>
            <person name="Barriuso J."/>
            <person name="Kellner H."/>
            <person name="Castanera R."/>
            <person name="Alfaro M."/>
            <person name="Ramirez L."/>
            <person name="Pisabarro A.G."/>
            <person name="Kuo A."/>
            <person name="Tritt A."/>
            <person name="Lipzen A."/>
            <person name="He G."/>
            <person name="Yan M."/>
            <person name="Ng V."/>
            <person name="Cullen D."/>
            <person name="Martin F."/>
            <person name="Rosso M.-N."/>
            <person name="Henrissat B."/>
            <person name="Hibbett D."/>
            <person name="Martinez A.T."/>
            <person name="Grigoriev I.V."/>
        </authorList>
    </citation>
    <scope>NUCLEOTIDE SEQUENCE</scope>
    <source>
        <strain evidence="1">AH 40177</strain>
    </source>
</reference>
<name>A0A9P5U3M9_9AGAR</name>
<dbReference type="AlphaFoldDB" id="A0A9P5U3M9"/>
<sequence length="339" mass="37850">MLACKLIFQSPKIRTSGLSLTTAFFNTRYVSNLTPSESVPSVLAPDPKVPRWSNGSRTFSRSHNISTLNPEKLVKSDFIDLRQQAHIAVRYRSISSMLCPYLLRPTKATVIAAQPFPAGTHGYLYLHRPLNVHPCAARLRFRICDNSLPPQEAFSRGNDLLLPKGAPWEISLLQLLTSASISNFRESFLLDGFTSEETLSQMDGLLEAHKKGTRFHSRLIFSFGQPFSVSMGQRSAKFGVVNLENSTISTVQLITAITDDVSNTLQCTMCLEYDPSTRRRIVMRVLQIPEEFRGETSLNKDGLLPFRNSGRSPPMSLADVLHRQSPSLQPHPDQSGFSI</sequence>
<evidence type="ECO:0000313" key="2">
    <source>
        <dbReference type="Proteomes" id="UP000772434"/>
    </source>
</evidence>
<dbReference type="EMBL" id="JADNRY010000136">
    <property type="protein sequence ID" value="KAF9063888.1"/>
    <property type="molecule type" value="Genomic_DNA"/>
</dbReference>
<keyword evidence="2" id="KW-1185">Reference proteome</keyword>
<gene>
    <name evidence="1" type="ORF">BDP27DRAFT_1405591</name>
</gene>
<comment type="caution">
    <text evidence="1">The sequence shown here is derived from an EMBL/GenBank/DDBJ whole genome shotgun (WGS) entry which is preliminary data.</text>
</comment>